<reference evidence="1" key="1">
    <citation type="submission" date="2014-09" db="EMBL/GenBank/DDBJ databases">
        <authorList>
            <person name="Magalhaes I.L.F."/>
            <person name="Oliveira U."/>
            <person name="Santos F.R."/>
            <person name="Vidigal T.H.D.A."/>
            <person name="Brescovit A.D."/>
            <person name="Santos A.J."/>
        </authorList>
    </citation>
    <scope>NUCLEOTIDE SEQUENCE</scope>
    <source>
        <tissue evidence="1">Shoot tissue taken approximately 20 cm above the soil surface</tissue>
    </source>
</reference>
<sequence length="35" mass="4093">MENQGRSKMQGHFHLVSRRTQVAMELIQKVGLLLR</sequence>
<reference evidence="1" key="2">
    <citation type="journal article" date="2015" name="Data Brief">
        <title>Shoot transcriptome of the giant reed, Arundo donax.</title>
        <authorList>
            <person name="Barrero R.A."/>
            <person name="Guerrero F.D."/>
            <person name="Moolhuijzen P."/>
            <person name="Goolsby J.A."/>
            <person name="Tidwell J."/>
            <person name="Bellgard S.E."/>
            <person name="Bellgard M.I."/>
        </authorList>
    </citation>
    <scope>NUCLEOTIDE SEQUENCE</scope>
    <source>
        <tissue evidence="1">Shoot tissue taken approximately 20 cm above the soil surface</tissue>
    </source>
</reference>
<protein>
    <submittedName>
        <fullName evidence="1">Ubiquitin-activating enzyme</fullName>
    </submittedName>
</protein>
<accession>A0A0A9DVS3</accession>
<name>A0A0A9DVS3_ARUDO</name>
<dbReference type="EMBL" id="GBRH01205984">
    <property type="protein sequence ID" value="JAD91911.1"/>
    <property type="molecule type" value="Transcribed_RNA"/>
</dbReference>
<evidence type="ECO:0000313" key="1">
    <source>
        <dbReference type="EMBL" id="JAD91911.1"/>
    </source>
</evidence>
<proteinExistence type="predicted"/>
<dbReference type="AlphaFoldDB" id="A0A0A9DVS3"/>
<organism evidence="1">
    <name type="scientific">Arundo donax</name>
    <name type="common">Giant reed</name>
    <name type="synonym">Donax arundinaceus</name>
    <dbReference type="NCBI Taxonomy" id="35708"/>
    <lineage>
        <taxon>Eukaryota</taxon>
        <taxon>Viridiplantae</taxon>
        <taxon>Streptophyta</taxon>
        <taxon>Embryophyta</taxon>
        <taxon>Tracheophyta</taxon>
        <taxon>Spermatophyta</taxon>
        <taxon>Magnoliopsida</taxon>
        <taxon>Liliopsida</taxon>
        <taxon>Poales</taxon>
        <taxon>Poaceae</taxon>
        <taxon>PACMAD clade</taxon>
        <taxon>Arundinoideae</taxon>
        <taxon>Arundineae</taxon>
        <taxon>Arundo</taxon>
    </lineage>
</organism>